<evidence type="ECO:0000256" key="1">
    <source>
        <dbReference type="ARBA" id="ARBA00001933"/>
    </source>
</evidence>
<dbReference type="GO" id="GO:0030170">
    <property type="term" value="F:pyridoxal phosphate binding"/>
    <property type="evidence" value="ECO:0007669"/>
    <property type="project" value="InterPro"/>
</dbReference>
<accession>A0A9W8ASN5</accession>
<keyword evidence="12" id="KW-1185">Reference proteome</keyword>
<dbReference type="GO" id="GO:0008483">
    <property type="term" value="F:transaminase activity"/>
    <property type="evidence" value="ECO:0007669"/>
    <property type="project" value="UniProtKB-KW"/>
</dbReference>
<protein>
    <recommendedName>
        <fullName evidence="7">Glutamate pyruvate transaminase</fullName>
    </recommendedName>
    <alternativeName>
        <fullName evidence="8">Glutamic--alanine transaminase</fullName>
    </alternativeName>
    <alternativeName>
        <fullName evidence="9">Glutamic--pyruvic transaminase</fullName>
    </alternativeName>
</protein>
<name>A0A9W8ASN5_9FUNG</name>
<comment type="caution">
    <text evidence="11">The sequence shown here is derived from an EMBL/GenBank/DDBJ whole genome shotgun (WGS) entry which is preliminary data.</text>
</comment>
<dbReference type="Gene3D" id="3.90.1150.10">
    <property type="entry name" value="Aspartate Aminotransferase, domain 1"/>
    <property type="match status" value="1"/>
</dbReference>
<dbReference type="FunFam" id="3.40.640.10:FF:000012">
    <property type="entry name" value="alanine aminotransferase 2"/>
    <property type="match status" value="1"/>
</dbReference>
<dbReference type="CDD" id="cd00609">
    <property type="entry name" value="AAT_like"/>
    <property type="match status" value="1"/>
</dbReference>
<dbReference type="AlphaFoldDB" id="A0A9W8ASN5"/>
<dbReference type="Pfam" id="PF00155">
    <property type="entry name" value="Aminotran_1_2"/>
    <property type="match status" value="1"/>
</dbReference>
<dbReference type="InterPro" id="IPR015421">
    <property type="entry name" value="PyrdxlP-dep_Trfase_major"/>
</dbReference>
<keyword evidence="5" id="KW-0663">Pyridoxal phosphate</keyword>
<evidence type="ECO:0000256" key="3">
    <source>
        <dbReference type="ARBA" id="ARBA00022576"/>
    </source>
</evidence>
<proteinExistence type="inferred from homology"/>
<comment type="cofactor">
    <cofactor evidence="1">
        <name>pyridoxal 5'-phosphate</name>
        <dbReference type="ChEBI" id="CHEBI:597326"/>
    </cofactor>
</comment>
<dbReference type="Proteomes" id="UP001150925">
    <property type="component" value="Unassembled WGS sequence"/>
</dbReference>
<evidence type="ECO:0000256" key="6">
    <source>
        <dbReference type="ARBA" id="ARBA00025785"/>
    </source>
</evidence>
<dbReference type="OrthoDB" id="1732682at2759"/>
<keyword evidence="4 11" id="KW-0808">Transferase</keyword>
<dbReference type="Gene3D" id="1.10.287.1970">
    <property type="match status" value="1"/>
</dbReference>
<evidence type="ECO:0000256" key="2">
    <source>
        <dbReference type="ARBA" id="ARBA00011738"/>
    </source>
</evidence>
<dbReference type="InterPro" id="IPR004839">
    <property type="entry name" value="Aminotransferase_I/II_large"/>
</dbReference>
<evidence type="ECO:0000256" key="4">
    <source>
        <dbReference type="ARBA" id="ARBA00022679"/>
    </source>
</evidence>
<evidence type="ECO:0000313" key="12">
    <source>
        <dbReference type="Proteomes" id="UP001150925"/>
    </source>
</evidence>
<dbReference type="PANTHER" id="PTHR11751:SF29">
    <property type="entry name" value="ALANINE TRANSAMINASE"/>
    <property type="match status" value="1"/>
</dbReference>
<dbReference type="FunFam" id="1.10.287.1970:FF:000001">
    <property type="entry name" value="Alanine aminotransferase 2"/>
    <property type="match status" value="1"/>
</dbReference>
<gene>
    <name evidence="11" type="primary">ALT1</name>
    <name evidence="11" type="ORF">IWQ62_004254</name>
</gene>
<evidence type="ECO:0000313" key="11">
    <source>
        <dbReference type="EMBL" id="KAJ1960382.1"/>
    </source>
</evidence>
<sequence>MASSSNYTKALTYENMNAKVRNVQYAVRGELAIKAEDLKAKLQQGDTSLAFKQIVNCNIGNPQQLQQKPITFFRQVLALIEYPDLLSEENLPLAQKLFPADVIQRAQDINQSLGGAVGAYSHSQGIRAIREHVAQFIAARDGYPSDPDSIYLTTGASGGVQQILQMLIANSQVGVMIPIPQYPLYTASLALYDGRPVPYYLDESNDWGMDTNELQQSLQKARDQGVDVRALVIINPGNPTGQCLTKENMMEVVEFCYQNQLMLLADEVYQTNTYFPQQLPFHSFKKILSSARPEVRDQVELVSFHSISKGVVGECGRRGGYFECVNLDPRVMEQVYKMASVALCPNVSGQILVDLMVKPPQEGDISYPLYQQEAQGIYESLKRRSQRLHEAFNSMENVSCNPAQGAMYLFPSVKLPTKAIIAAEAAGKKPDDFYCLRMLDATGVCVIPGSGFGQKDNTYHFRSTFLPPEQLFDDFIAKLQAFHSEFMDTYR</sequence>
<dbReference type="EMBL" id="JANBPY010001355">
    <property type="protein sequence ID" value="KAJ1960382.1"/>
    <property type="molecule type" value="Genomic_DNA"/>
</dbReference>
<evidence type="ECO:0000256" key="9">
    <source>
        <dbReference type="ARBA" id="ARBA00080525"/>
    </source>
</evidence>
<evidence type="ECO:0000256" key="7">
    <source>
        <dbReference type="ARBA" id="ARBA00077894"/>
    </source>
</evidence>
<dbReference type="PANTHER" id="PTHR11751">
    <property type="entry name" value="ALANINE AMINOTRANSFERASE"/>
    <property type="match status" value="1"/>
</dbReference>
<feature type="domain" description="Aminotransferase class I/classII large" evidence="10">
    <location>
        <begin position="87"/>
        <end position="470"/>
    </location>
</feature>
<organism evidence="11 12">
    <name type="scientific">Dispira parvispora</name>
    <dbReference type="NCBI Taxonomy" id="1520584"/>
    <lineage>
        <taxon>Eukaryota</taxon>
        <taxon>Fungi</taxon>
        <taxon>Fungi incertae sedis</taxon>
        <taxon>Zoopagomycota</taxon>
        <taxon>Kickxellomycotina</taxon>
        <taxon>Dimargaritomycetes</taxon>
        <taxon>Dimargaritales</taxon>
        <taxon>Dimargaritaceae</taxon>
        <taxon>Dispira</taxon>
    </lineage>
</organism>
<dbReference type="InterPro" id="IPR045088">
    <property type="entry name" value="ALAT1/2-like"/>
</dbReference>
<evidence type="ECO:0000256" key="8">
    <source>
        <dbReference type="ARBA" id="ARBA00078532"/>
    </source>
</evidence>
<dbReference type="InterPro" id="IPR015422">
    <property type="entry name" value="PyrdxlP-dep_Trfase_small"/>
</dbReference>
<dbReference type="InterPro" id="IPR015424">
    <property type="entry name" value="PyrdxlP-dep_Trfase"/>
</dbReference>
<comment type="similarity">
    <text evidence="6">Belongs to the class-I pyridoxal-phosphate-dependent aminotransferase family. Alanine aminotransferase subfamily.</text>
</comment>
<reference evidence="11" key="1">
    <citation type="submission" date="2022-07" db="EMBL/GenBank/DDBJ databases">
        <title>Phylogenomic reconstructions and comparative analyses of Kickxellomycotina fungi.</title>
        <authorList>
            <person name="Reynolds N.K."/>
            <person name="Stajich J.E."/>
            <person name="Barry K."/>
            <person name="Grigoriev I.V."/>
            <person name="Crous P."/>
            <person name="Smith M.E."/>
        </authorList>
    </citation>
    <scope>NUCLEOTIDE SEQUENCE</scope>
    <source>
        <strain evidence="11">RSA 1196</strain>
    </source>
</reference>
<evidence type="ECO:0000256" key="5">
    <source>
        <dbReference type="ARBA" id="ARBA00022898"/>
    </source>
</evidence>
<dbReference type="Gene3D" id="3.40.640.10">
    <property type="entry name" value="Type I PLP-dependent aspartate aminotransferase-like (Major domain)"/>
    <property type="match status" value="1"/>
</dbReference>
<comment type="subunit">
    <text evidence="2">Homodimer.</text>
</comment>
<dbReference type="FunFam" id="3.90.1150.10:FF:000010">
    <property type="entry name" value="Alanine aminotransferase 2"/>
    <property type="match status" value="1"/>
</dbReference>
<dbReference type="SUPFAM" id="SSF53383">
    <property type="entry name" value="PLP-dependent transferases"/>
    <property type="match status" value="1"/>
</dbReference>
<keyword evidence="3 11" id="KW-0032">Aminotransferase</keyword>
<evidence type="ECO:0000259" key="10">
    <source>
        <dbReference type="Pfam" id="PF00155"/>
    </source>
</evidence>